<dbReference type="OMA" id="NYYETCY"/>
<keyword evidence="3" id="KW-1185">Reference proteome</keyword>
<evidence type="ECO:0000256" key="1">
    <source>
        <dbReference type="SAM" id="MobiDB-lite"/>
    </source>
</evidence>
<name>K3W5H4_GLOUD</name>
<accession>K3W5H4</accession>
<evidence type="ECO:0000313" key="3">
    <source>
        <dbReference type="Proteomes" id="UP000019132"/>
    </source>
</evidence>
<reference evidence="3" key="2">
    <citation type="submission" date="2010-04" db="EMBL/GenBank/DDBJ databases">
        <authorList>
            <person name="Buell R."/>
            <person name="Hamilton J."/>
            <person name="Hostetler J."/>
        </authorList>
    </citation>
    <scope>NUCLEOTIDE SEQUENCE [LARGE SCALE GENOMIC DNA]</scope>
    <source>
        <strain evidence="3">DAOM:BR144</strain>
    </source>
</reference>
<dbReference type="Pfam" id="PF15104">
    <property type="entry name" value="CFAP141"/>
    <property type="match status" value="1"/>
</dbReference>
<dbReference type="InParanoid" id="K3W5H4"/>
<proteinExistence type="predicted"/>
<sequence>MPVNRELPAGIASRRAESMSMVVKKPSGLNVARFIAREEELHQARKYVSANEGNSSRSRWEEKQNLRTGSGARMQQQKQLEEEMEFMNKEVQIVRHERLKKYYETCYE</sequence>
<reference evidence="2" key="3">
    <citation type="submission" date="2015-02" db="UniProtKB">
        <authorList>
            <consortium name="EnsemblProtists"/>
        </authorList>
    </citation>
    <scope>IDENTIFICATION</scope>
    <source>
        <strain evidence="2">DAOM BR144</strain>
    </source>
</reference>
<dbReference type="AlphaFoldDB" id="K3W5H4"/>
<reference evidence="3" key="1">
    <citation type="journal article" date="2010" name="Genome Biol.">
        <title>Genome sequence of the necrotrophic plant pathogen Pythium ultimum reveals original pathogenicity mechanisms and effector repertoire.</title>
        <authorList>
            <person name="Levesque C.A."/>
            <person name="Brouwer H."/>
            <person name="Cano L."/>
            <person name="Hamilton J.P."/>
            <person name="Holt C."/>
            <person name="Huitema E."/>
            <person name="Raffaele S."/>
            <person name="Robideau G.P."/>
            <person name="Thines M."/>
            <person name="Win J."/>
            <person name="Zerillo M.M."/>
            <person name="Beakes G.W."/>
            <person name="Boore J.L."/>
            <person name="Busam D."/>
            <person name="Dumas B."/>
            <person name="Ferriera S."/>
            <person name="Fuerstenberg S.I."/>
            <person name="Gachon C.M."/>
            <person name="Gaulin E."/>
            <person name="Govers F."/>
            <person name="Grenville-Briggs L."/>
            <person name="Horner N."/>
            <person name="Hostetler J."/>
            <person name="Jiang R.H."/>
            <person name="Johnson J."/>
            <person name="Krajaejun T."/>
            <person name="Lin H."/>
            <person name="Meijer H.J."/>
            <person name="Moore B."/>
            <person name="Morris P."/>
            <person name="Phuntmart V."/>
            <person name="Puiu D."/>
            <person name="Shetty J."/>
            <person name="Stajich J.E."/>
            <person name="Tripathy S."/>
            <person name="Wawra S."/>
            <person name="van West P."/>
            <person name="Whitty B.R."/>
            <person name="Coutinho P.M."/>
            <person name="Henrissat B."/>
            <person name="Martin F."/>
            <person name="Thomas P.D."/>
            <person name="Tyler B.M."/>
            <person name="De Vries R.P."/>
            <person name="Kamoun S."/>
            <person name="Yandell M."/>
            <person name="Tisserat N."/>
            <person name="Buell C.R."/>
        </authorList>
    </citation>
    <scope>NUCLEOTIDE SEQUENCE</scope>
    <source>
        <strain evidence="3">DAOM:BR144</strain>
    </source>
</reference>
<feature type="region of interest" description="Disordered" evidence="1">
    <location>
        <begin position="47"/>
        <end position="78"/>
    </location>
</feature>
<dbReference type="HOGENOM" id="CLU_163696_0_0_1"/>
<dbReference type="eggNOG" id="ENOG502S84M">
    <property type="taxonomic scope" value="Eukaryota"/>
</dbReference>
<dbReference type="EMBL" id="GL376636">
    <property type="status" value="NOT_ANNOTATED_CDS"/>
    <property type="molecule type" value="Genomic_DNA"/>
</dbReference>
<evidence type="ECO:0000313" key="2">
    <source>
        <dbReference type="EnsemblProtists" id="PYU1_T000215"/>
    </source>
</evidence>
<dbReference type="VEuPathDB" id="FungiDB:PYU1_G000215"/>
<organism evidence="2 3">
    <name type="scientific">Globisporangium ultimum (strain ATCC 200006 / CBS 805.95 / DAOM BR144)</name>
    <name type="common">Pythium ultimum</name>
    <dbReference type="NCBI Taxonomy" id="431595"/>
    <lineage>
        <taxon>Eukaryota</taxon>
        <taxon>Sar</taxon>
        <taxon>Stramenopiles</taxon>
        <taxon>Oomycota</taxon>
        <taxon>Peronosporomycetes</taxon>
        <taxon>Pythiales</taxon>
        <taxon>Pythiaceae</taxon>
        <taxon>Globisporangium</taxon>
    </lineage>
</organism>
<dbReference type="Proteomes" id="UP000019132">
    <property type="component" value="Unassembled WGS sequence"/>
</dbReference>
<dbReference type="InterPro" id="IPR029375">
    <property type="entry name" value="CFAP141"/>
</dbReference>
<dbReference type="EnsemblProtists" id="PYU1_T000215">
    <property type="protein sequence ID" value="PYU1_T000215"/>
    <property type="gene ID" value="PYU1_G000215"/>
</dbReference>
<protein>
    <submittedName>
        <fullName evidence="2">Uncharacterized protein</fullName>
    </submittedName>
</protein>